<dbReference type="OrthoDB" id="694043at2759"/>
<evidence type="ECO:0000259" key="2">
    <source>
        <dbReference type="Pfam" id="PF12937"/>
    </source>
</evidence>
<dbReference type="SUPFAM" id="SSF81383">
    <property type="entry name" value="F-box domain"/>
    <property type="match status" value="1"/>
</dbReference>
<dbReference type="Proteomes" id="UP000324897">
    <property type="component" value="Unassembled WGS sequence"/>
</dbReference>
<dbReference type="Pfam" id="PF12937">
    <property type="entry name" value="F-box-like"/>
    <property type="match status" value="1"/>
</dbReference>
<feature type="non-terminal residue" evidence="3">
    <location>
        <position position="1"/>
    </location>
</feature>
<dbReference type="AlphaFoldDB" id="A0A5J9SQ29"/>
<reference evidence="3 4" key="1">
    <citation type="journal article" date="2019" name="Sci. Rep.">
        <title>A high-quality genome of Eragrostis curvula grass provides insights into Poaceae evolution and supports new strategies to enhance forage quality.</title>
        <authorList>
            <person name="Carballo J."/>
            <person name="Santos B.A.C.M."/>
            <person name="Zappacosta D."/>
            <person name="Garbus I."/>
            <person name="Selva J.P."/>
            <person name="Gallo C.A."/>
            <person name="Diaz A."/>
            <person name="Albertini E."/>
            <person name="Caccamo M."/>
            <person name="Echenique V."/>
        </authorList>
    </citation>
    <scope>NUCLEOTIDE SEQUENCE [LARGE SCALE GENOMIC DNA]</scope>
    <source>
        <strain evidence="4">cv. Victoria</strain>
        <tissue evidence="3">Leaf</tissue>
    </source>
</reference>
<dbReference type="CDD" id="cd09917">
    <property type="entry name" value="F-box_SF"/>
    <property type="match status" value="1"/>
</dbReference>
<accession>A0A5J9SQ29</accession>
<comment type="caution">
    <text evidence="3">The sequence shown here is derived from an EMBL/GenBank/DDBJ whole genome shotgun (WGS) entry which is preliminary data.</text>
</comment>
<dbReference type="InterPro" id="IPR036047">
    <property type="entry name" value="F-box-like_dom_sf"/>
</dbReference>
<dbReference type="PANTHER" id="PTHR33207">
    <property type="entry name" value="F-BOX DOMAIN CONTAINING PROTEIN-RELATED"/>
    <property type="match status" value="1"/>
</dbReference>
<evidence type="ECO:0000313" key="4">
    <source>
        <dbReference type="Proteomes" id="UP000324897"/>
    </source>
</evidence>
<proteinExistence type="predicted"/>
<protein>
    <recommendedName>
        <fullName evidence="2">F-box domain-containing protein</fullName>
    </recommendedName>
</protein>
<evidence type="ECO:0000313" key="3">
    <source>
        <dbReference type="EMBL" id="TVU01029.1"/>
    </source>
</evidence>
<sequence length="108" mass="11771">MAASGSSPTRPPPAKRQNKPSTTTVHSLGEDLLLAIFLQLPSLATLVRAALTCRPWRHAVASSPAFRRRFRALHPPPFLGLFFQVPGAEQTPNTPAFPHLHPCPPPRP</sequence>
<keyword evidence="4" id="KW-1185">Reference proteome</keyword>
<gene>
    <name evidence="3" type="ORF">EJB05_53548</name>
</gene>
<dbReference type="EMBL" id="RWGY01000504">
    <property type="protein sequence ID" value="TVU01029.1"/>
    <property type="molecule type" value="Genomic_DNA"/>
</dbReference>
<feature type="region of interest" description="Disordered" evidence="1">
    <location>
        <begin position="1"/>
        <end position="24"/>
    </location>
</feature>
<organism evidence="3 4">
    <name type="scientific">Eragrostis curvula</name>
    <name type="common">weeping love grass</name>
    <dbReference type="NCBI Taxonomy" id="38414"/>
    <lineage>
        <taxon>Eukaryota</taxon>
        <taxon>Viridiplantae</taxon>
        <taxon>Streptophyta</taxon>
        <taxon>Embryophyta</taxon>
        <taxon>Tracheophyta</taxon>
        <taxon>Spermatophyta</taxon>
        <taxon>Magnoliopsida</taxon>
        <taxon>Liliopsida</taxon>
        <taxon>Poales</taxon>
        <taxon>Poaceae</taxon>
        <taxon>PACMAD clade</taxon>
        <taxon>Chloridoideae</taxon>
        <taxon>Eragrostideae</taxon>
        <taxon>Eragrostidinae</taxon>
        <taxon>Eragrostis</taxon>
    </lineage>
</organism>
<dbReference type="Gramene" id="TVU01029">
    <property type="protein sequence ID" value="TVU01029"/>
    <property type="gene ID" value="EJB05_53548"/>
</dbReference>
<feature type="domain" description="F-box" evidence="2">
    <location>
        <begin position="30"/>
        <end position="70"/>
    </location>
</feature>
<dbReference type="Gene3D" id="1.20.1280.50">
    <property type="match status" value="1"/>
</dbReference>
<dbReference type="InterPro" id="IPR001810">
    <property type="entry name" value="F-box_dom"/>
</dbReference>
<evidence type="ECO:0000256" key="1">
    <source>
        <dbReference type="SAM" id="MobiDB-lite"/>
    </source>
</evidence>
<name>A0A5J9SQ29_9POAL</name>